<name>A0ABP8EJI8_9MICO</name>
<accession>A0ABP8EJI8</accession>
<keyword evidence="2" id="KW-1185">Reference proteome</keyword>
<dbReference type="EMBL" id="BAABAZ010000005">
    <property type="protein sequence ID" value="GAA4284139.1"/>
    <property type="molecule type" value="Genomic_DNA"/>
</dbReference>
<organism evidence="1 2">
    <name type="scientific">Brevibacterium daeguense</name>
    <dbReference type="NCBI Taxonomy" id="909936"/>
    <lineage>
        <taxon>Bacteria</taxon>
        <taxon>Bacillati</taxon>
        <taxon>Actinomycetota</taxon>
        <taxon>Actinomycetes</taxon>
        <taxon>Micrococcales</taxon>
        <taxon>Brevibacteriaceae</taxon>
        <taxon>Brevibacterium</taxon>
    </lineage>
</organism>
<evidence type="ECO:0000313" key="1">
    <source>
        <dbReference type="EMBL" id="GAA4284139.1"/>
    </source>
</evidence>
<sequence length="156" mass="17100">MADHHDPGSAVTELSADQCWELLRSGDVARLAVIVDDHPDIFPVNYVVDSGTVVFRSAPGTKLTAALAGPVAFEVDGYEQQSGKAWSVVLKGRAQQMRDVDELNDSFDLPLFPWQAGRKGTFVRVEAASITGRRFPVAARSSWTSPYRDRPRTAPE</sequence>
<proteinExistence type="predicted"/>
<dbReference type="Pfam" id="PF12900">
    <property type="entry name" value="Pyridox_ox_2"/>
    <property type="match status" value="1"/>
</dbReference>
<dbReference type="InterPro" id="IPR024747">
    <property type="entry name" value="Pyridox_Oxase-rel"/>
</dbReference>
<comment type="caution">
    <text evidence="1">The sequence shown here is derived from an EMBL/GenBank/DDBJ whole genome shotgun (WGS) entry which is preliminary data.</text>
</comment>
<dbReference type="Gene3D" id="2.30.110.10">
    <property type="entry name" value="Electron Transport, Fmn-binding Protein, Chain A"/>
    <property type="match status" value="1"/>
</dbReference>
<reference evidence="2" key="1">
    <citation type="journal article" date="2019" name="Int. J. Syst. Evol. Microbiol.">
        <title>The Global Catalogue of Microorganisms (GCM) 10K type strain sequencing project: providing services to taxonomists for standard genome sequencing and annotation.</title>
        <authorList>
            <consortium name="The Broad Institute Genomics Platform"/>
            <consortium name="The Broad Institute Genome Sequencing Center for Infectious Disease"/>
            <person name="Wu L."/>
            <person name="Ma J."/>
        </authorList>
    </citation>
    <scope>NUCLEOTIDE SEQUENCE [LARGE SCALE GENOMIC DNA]</scope>
    <source>
        <strain evidence="2">JCM 17458</strain>
    </source>
</reference>
<dbReference type="RefSeq" id="WP_236864252.1">
    <property type="nucleotide sequence ID" value="NZ_BAABAZ010000005.1"/>
</dbReference>
<evidence type="ECO:0000313" key="2">
    <source>
        <dbReference type="Proteomes" id="UP001501586"/>
    </source>
</evidence>
<dbReference type="Proteomes" id="UP001501586">
    <property type="component" value="Unassembled WGS sequence"/>
</dbReference>
<protein>
    <submittedName>
        <fullName evidence="1">Pyridoxamine 5'-phosphate oxidase family protein</fullName>
    </submittedName>
</protein>
<dbReference type="SUPFAM" id="SSF50475">
    <property type="entry name" value="FMN-binding split barrel"/>
    <property type="match status" value="1"/>
</dbReference>
<dbReference type="InterPro" id="IPR012349">
    <property type="entry name" value="Split_barrel_FMN-bd"/>
</dbReference>
<gene>
    <name evidence="1" type="ORF">GCM10022261_16700</name>
</gene>